<reference evidence="14" key="2">
    <citation type="submission" date="2013-12" db="EMBL/GenBank/DDBJ databases">
        <title>Evolution of pathogenesis and genome organization in the Tremellales.</title>
        <authorList>
            <person name="Cuomo C."/>
            <person name="Litvintseva A."/>
            <person name="Heitman J."/>
            <person name="Chen Y."/>
            <person name="Sun S."/>
            <person name="Springer D."/>
            <person name="Dromer F."/>
            <person name="Young S."/>
            <person name="Zeng Q."/>
            <person name="Chapman S."/>
            <person name="Gujja S."/>
            <person name="Saif S."/>
            <person name="Birren B."/>
        </authorList>
    </citation>
    <scope>NUCLEOTIDE SEQUENCE [LARGE SCALE GENOMIC DNA]</scope>
    <source>
        <strain evidence="14">BCC8398</strain>
    </source>
</reference>
<feature type="region of interest" description="Disordered" evidence="12">
    <location>
        <begin position="122"/>
        <end position="171"/>
    </location>
</feature>
<dbReference type="GO" id="GO:0005524">
    <property type="term" value="F:ATP binding"/>
    <property type="evidence" value="ECO:0007669"/>
    <property type="project" value="UniProtKB-KW"/>
</dbReference>
<dbReference type="PANTHER" id="PTHR21299:SF1">
    <property type="entry name" value="PANTOATE--BETA-ALANINE LIGASE"/>
    <property type="match status" value="1"/>
</dbReference>
<protein>
    <recommendedName>
        <fullName evidence="4">Pantoate--beta-alanine ligase</fullName>
        <ecNumber evidence="3">6.3.2.1</ecNumber>
    </recommendedName>
    <alternativeName>
        <fullName evidence="10">Pantoate-activating enzyme</fullName>
    </alternativeName>
    <alternativeName>
        <fullName evidence="9">Pantothenate synthetase</fullName>
    </alternativeName>
</protein>
<comment type="similarity">
    <text evidence="2">Belongs to the pantothenate synthetase family.</text>
</comment>
<evidence type="ECO:0000256" key="9">
    <source>
        <dbReference type="ARBA" id="ARBA00029902"/>
    </source>
</evidence>
<keyword evidence="8" id="KW-0067">ATP-binding</keyword>
<evidence type="ECO:0000256" key="5">
    <source>
        <dbReference type="ARBA" id="ARBA00022598"/>
    </source>
</evidence>
<feature type="compositionally biased region" description="Polar residues" evidence="12">
    <location>
        <begin position="12"/>
        <end position="29"/>
    </location>
</feature>
<feature type="region of interest" description="Disordered" evidence="12">
    <location>
        <begin position="1"/>
        <end position="37"/>
    </location>
</feature>
<evidence type="ECO:0000256" key="3">
    <source>
        <dbReference type="ARBA" id="ARBA00012219"/>
    </source>
</evidence>
<evidence type="ECO:0000256" key="7">
    <source>
        <dbReference type="ARBA" id="ARBA00022741"/>
    </source>
</evidence>
<evidence type="ECO:0000313" key="14">
    <source>
        <dbReference type="Proteomes" id="UP000092666"/>
    </source>
</evidence>
<dbReference type="EC" id="6.3.2.1" evidence="3"/>
<comment type="pathway">
    <text evidence="1">Cofactor biosynthesis; (R)-pantothenate biosynthesis; (R)-pantothenate from (R)-pantoate and beta-alanine: step 1/1.</text>
</comment>
<dbReference type="InterPro" id="IPR003721">
    <property type="entry name" value="Pantoate_ligase"/>
</dbReference>
<dbReference type="UniPathway" id="UPA00028">
    <property type="reaction ID" value="UER00005"/>
</dbReference>
<organism evidence="13 14">
    <name type="scientific">Kwoniella heveanensis BCC8398</name>
    <dbReference type="NCBI Taxonomy" id="1296120"/>
    <lineage>
        <taxon>Eukaryota</taxon>
        <taxon>Fungi</taxon>
        <taxon>Dikarya</taxon>
        <taxon>Basidiomycota</taxon>
        <taxon>Agaricomycotina</taxon>
        <taxon>Tremellomycetes</taxon>
        <taxon>Tremellales</taxon>
        <taxon>Cryptococcaceae</taxon>
        <taxon>Kwoniella</taxon>
    </lineage>
</organism>
<proteinExistence type="inferred from homology"/>
<dbReference type="InterPro" id="IPR014729">
    <property type="entry name" value="Rossmann-like_a/b/a_fold"/>
</dbReference>
<comment type="catalytic activity">
    <reaction evidence="11">
        <text>(R)-pantoate + beta-alanine + ATP = (R)-pantothenate + AMP + diphosphate + H(+)</text>
        <dbReference type="Rhea" id="RHEA:10912"/>
        <dbReference type="ChEBI" id="CHEBI:15378"/>
        <dbReference type="ChEBI" id="CHEBI:15980"/>
        <dbReference type="ChEBI" id="CHEBI:29032"/>
        <dbReference type="ChEBI" id="CHEBI:30616"/>
        <dbReference type="ChEBI" id="CHEBI:33019"/>
        <dbReference type="ChEBI" id="CHEBI:57966"/>
        <dbReference type="ChEBI" id="CHEBI:456215"/>
        <dbReference type="EC" id="6.3.2.1"/>
    </reaction>
</comment>
<dbReference type="GO" id="GO:0015940">
    <property type="term" value="P:pantothenate biosynthetic process"/>
    <property type="evidence" value="ECO:0007669"/>
    <property type="project" value="UniProtKB-UniPathway"/>
</dbReference>
<dbReference type="InterPro" id="IPR042176">
    <property type="entry name" value="Pantoate_ligase_C"/>
</dbReference>
<keyword evidence="5 13" id="KW-0436">Ligase</keyword>
<dbReference type="Proteomes" id="UP000092666">
    <property type="component" value="Unassembled WGS sequence"/>
</dbReference>
<feature type="compositionally biased region" description="Basic and acidic residues" evidence="12">
    <location>
        <begin position="1"/>
        <end position="11"/>
    </location>
</feature>
<dbReference type="PANTHER" id="PTHR21299">
    <property type="entry name" value="CYTIDYLATE KINASE/PANTOATE-BETA-ALANINE LIGASE"/>
    <property type="match status" value="1"/>
</dbReference>
<dbReference type="EMBL" id="KV700122">
    <property type="protein sequence ID" value="OCF37623.1"/>
    <property type="molecule type" value="Genomic_DNA"/>
</dbReference>
<dbReference type="HAMAP" id="MF_00158">
    <property type="entry name" value="PanC"/>
    <property type="match status" value="1"/>
</dbReference>
<evidence type="ECO:0000256" key="2">
    <source>
        <dbReference type="ARBA" id="ARBA00009256"/>
    </source>
</evidence>
<dbReference type="STRING" id="1296120.A0A1B9H2X2"/>
<keyword evidence="7" id="KW-0547">Nucleotide-binding</keyword>
<dbReference type="GO" id="GO:0004592">
    <property type="term" value="F:pantoate-beta-alanine ligase activity"/>
    <property type="evidence" value="ECO:0007669"/>
    <property type="project" value="UniProtKB-EC"/>
</dbReference>
<feature type="compositionally biased region" description="Polar residues" evidence="12">
    <location>
        <begin position="159"/>
        <end position="169"/>
    </location>
</feature>
<accession>A0A1B9H2X2</accession>
<evidence type="ECO:0000313" key="13">
    <source>
        <dbReference type="EMBL" id="OCF37623.1"/>
    </source>
</evidence>
<dbReference type="Gene3D" id="3.30.1300.10">
    <property type="entry name" value="Pantoate-beta-alanine ligase, C-terminal domain"/>
    <property type="match status" value="1"/>
</dbReference>
<sequence>MASGNEGERRSIQTCSSLQQTTYSGSSKPKANGGNKIPVIRTLGQLRRWRKEARDKGLEVGVVPTMGALHEGHLNLVRTSLARHPLTVMTLFVNPMQFAPHEDLSAYPRTFERDMSLLQTLLPSTTQPRSLRGLGVSEFDSFRTPPSPRSASDPRPRSLNGNSQDSSPAMNGGGVVDSPLVVFAPTPDVMYPLKGELQDLGKHRGLSVELRGWGEVMEGASRPQFFKGVATVCTKLFNAVEPDHAYFGQKDIQQALLLKILVQDLLLSHPTPDNLHILPTTRSSTGLALSSRNAYLSPPELHVSPVLYRALSAAKDLYASSASEGITGEDLIAAGTRVILDEQEQILSPSTSMEQGRGVELQLDYIEVFDKYTFEPIRGPVGEGREFVVAGAVWVGKTRLIDNLLVGWEVDQ</sequence>
<dbReference type="OrthoDB" id="2020436at2759"/>
<name>A0A1B9H2X2_9TREE</name>
<reference evidence="13 14" key="1">
    <citation type="submission" date="2013-07" db="EMBL/GenBank/DDBJ databases">
        <title>The Genome Sequence of Cryptococcus heveanensis BCC8398.</title>
        <authorList>
            <consortium name="The Broad Institute Genome Sequencing Platform"/>
            <person name="Cuomo C."/>
            <person name="Litvintseva A."/>
            <person name="Chen Y."/>
            <person name="Heitman J."/>
            <person name="Sun S."/>
            <person name="Springer D."/>
            <person name="Dromer F."/>
            <person name="Young S.K."/>
            <person name="Zeng Q."/>
            <person name="Gargeya S."/>
            <person name="Fitzgerald M."/>
            <person name="Abouelleil A."/>
            <person name="Alvarado L."/>
            <person name="Berlin A.M."/>
            <person name="Chapman S.B."/>
            <person name="Dewar J."/>
            <person name="Goldberg J."/>
            <person name="Griggs A."/>
            <person name="Gujja S."/>
            <person name="Hansen M."/>
            <person name="Howarth C."/>
            <person name="Imamovic A."/>
            <person name="Larimer J."/>
            <person name="McCowan C."/>
            <person name="Murphy C."/>
            <person name="Pearson M."/>
            <person name="Priest M."/>
            <person name="Roberts A."/>
            <person name="Saif S."/>
            <person name="Shea T."/>
            <person name="Sykes S."/>
            <person name="Wortman J."/>
            <person name="Nusbaum C."/>
            <person name="Birren B."/>
        </authorList>
    </citation>
    <scope>NUCLEOTIDE SEQUENCE [LARGE SCALE GENOMIC DNA]</scope>
    <source>
        <strain evidence="13 14">BCC8398</strain>
    </source>
</reference>
<evidence type="ECO:0000256" key="12">
    <source>
        <dbReference type="SAM" id="MobiDB-lite"/>
    </source>
</evidence>
<gene>
    <name evidence="13" type="ORF">I316_00750</name>
</gene>
<evidence type="ECO:0000256" key="1">
    <source>
        <dbReference type="ARBA" id="ARBA00004990"/>
    </source>
</evidence>
<dbReference type="AlphaFoldDB" id="A0A1B9H2X2"/>
<evidence type="ECO:0000256" key="8">
    <source>
        <dbReference type="ARBA" id="ARBA00022840"/>
    </source>
</evidence>
<evidence type="ECO:0000256" key="4">
    <source>
        <dbReference type="ARBA" id="ARBA00015647"/>
    </source>
</evidence>
<evidence type="ECO:0000256" key="10">
    <source>
        <dbReference type="ARBA" id="ARBA00032806"/>
    </source>
</evidence>
<dbReference type="SUPFAM" id="SSF52374">
    <property type="entry name" value="Nucleotidylyl transferase"/>
    <property type="match status" value="2"/>
</dbReference>
<keyword evidence="14" id="KW-1185">Reference proteome</keyword>
<dbReference type="Gene3D" id="3.40.50.620">
    <property type="entry name" value="HUPs"/>
    <property type="match status" value="1"/>
</dbReference>
<keyword evidence="6" id="KW-0566">Pantothenate biosynthesis</keyword>
<dbReference type="Pfam" id="PF02569">
    <property type="entry name" value="Pantoate_ligase"/>
    <property type="match status" value="1"/>
</dbReference>
<evidence type="ECO:0000256" key="11">
    <source>
        <dbReference type="ARBA" id="ARBA00048258"/>
    </source>
</evidence>
<evidence type="ECO:0000256" key="6">
    <source>
        <dbReference type="ARBA" id="ARBA00022655"/>
    </source>
</evidence>